<reference evidence="2" key="2">
    <citation type="submission" date="2015-01" db="EMBL/GenBank/DDBJ databases">
        <title>Evolutionary Origins and Diversification of the Mycorrhizal Mutualists.</title>
        <authorList>
            <consortium name="DOE Joint Genome Institute"/>
            <consortium name="Mycorrhizal Genomics Consortium"/>
            <person name="Kohler A."/>
            <person name="Kuo A."/>
            <person name="Nagy L.G."/>
            <person name="Floudas D."/>
            <person name="Copeland A."/>
            <person name="Barry K.W."/>
            <person name="Cichocki N."/>
            <person name="Veneault-Fourrey C."/>
            <person name="LaButti K."/>
            <person name="Lindquist E.A."/>
            <person name="Lipzen A."/>
            <person name="Lundell T."/>
            <person name="Morin E."/>
            <person name="Murat C."/>
            <person name="Riley R."/>
            <person name="Ohm R."/>
            <person name="Sun H."/>
            <person name="Tunlid A."/>
            <person name="Henrissat B."/>
            <person name="Grigoriev I.V."/>
            <person name="Hibbett D.S."/>
            <person name="Martin F."/>
        </authorList>
    </citation>
    <scope>NUCLEOTIDE SEQUENCE [LARGE SCALE GENOMIC DNA]</scope>
    <source>
        <strain evidence="2">F 1598</strain>
    </source>
</reference>
<protein>
    <submittedName>
        <fullName evidence="1">Uncharacterized protein</fullName>
    </submittedName>
</protein>
<dbReference type="EMBL" id="KN832992">
    <property type="protein sequence ID" value="KIM83138.1"/>
    <property type="molecule type" value="Genomic_DNA"/>
</dbReference>
<reference evidence="1 2" key="1">
    <citation type="submission" date="2014-04" db="EMBL/GenBank/DDBJ databases">
        <authorList>
            <consortium name="DOE Joint Genome Institute"/>
            <person name="Kuo A."/>
            <person name="Tarkka M."/>
            <person name="Buscot F."/>
            <person name="Kohler A."/>
            <person name="Nagy L.G."/>
            <person name="Floudas D."/>
            <person name="Copeland A."/>
            <person name="Barry K.W."/>
            <person name="Cichocki N."/>
            <person name="Veneault-Fourrey C."/>
            <person name="LaButti K."/>
            <person name="Lindquist E.A."/>
            <person name="Lipzen A."/>
            <person name="Lundell T."/>
            <person name="Morin E."/>
            <person name="Murat C."/>
            <person name="Sun H."/>
            <person name="Tunlid A."/>
            <person name="Henrissat B."/>
            <person name="Grigoriev I.V."/>
            <person name="Hibbett D.S."/>
            <person name="Martin F."/>
            <person name="Nordberg H.P."/>
            <person name="Cantor M.N."/>
            <person name="Hua S.X."/>
        </authorList>
    </citation>
    <scope>NUCLEOTIDE SEQUENCE [LARGE SCALE GENOMIC DNA]</scope>
    <source>
        <strain evidence="1 2">F 1598</strain>
    </source>
</reference>
<accession>A0A0C3BA46</accession>
<evidence type="ECO:0000313" key="2">
    <source>
        <dbReference type="Proteomes" id="UP000054166"/>
    </source>
</evidence>
<dbReference type="HOGENOM" id="CLU_2655358_0_0_1"/>
<dbReference type="AlphaFoldDB" id="A0A0C3BA46"/>
<dbReference type="InParanoid" id="A0A0C3BA46"/>
<dbReference type="Proteomes" id="UP000054166">
    <property type="component" value="Unassembled WGS sequence"/>
</dbReference>
<name>A0A0C3BA46_PILCF</name>
<proteinExistence type="predicted"/>
<gene>
    <name evidence="1" type="ORF">PILCRDRAFT_451450</name>
</gene>
<sequence>MWQLISICSTTLGKKEFLLAALLAPLHCFRTFNQPPWSSFLSQRREPPLRVGRMLLARSMYVDCCNSACLTLSLIL</sequence>
<keyword evidence="2" id="KW-1185">Reference proteome</keyword>
<evidence type="ECO:0000313" key="1">
    <source>
        <dbReference type="EMBL" id="KIM83138.1"/>
    </source>
</evidence>
<organism evidence="1 2">
    <name type="scientific">Piloderma croceum (strain F 1598)</name>
    <dbReference type="NCBI Taxonomy" id="765440"/>
    <lineage>
        <taxon>Eukaryota</taxon>
        <taxon>Fungi</taxon>
        <taxon>Dikarya</taxon>
        <taxon>Basidiomycota</taxon>
        <taxon>Agaricomycotina</taxon>
        <taxon>Agaricomycetes</taxon>
        <taxon>Agaricomycetidae</taxon>
        <taxon>Atheliales</taxon>
        <taxon>Atheliaceae</taxon>
        <taxon>Piloderma</taxon>
    </lineage>
</organism>